<evidence type="ECO:0000313" key="2">
    <source>
        <dbReference type="Proteomes" id="UP001372338"/>
    </source>
</evidence>
<reference evidence="1 2" key="1">
    <citation type="submission" date="2024-01" db="EMBL/GenBank/DDBJ databases">
        <title>The genomes of 5 underutilized Papilionoideae crops provide insights into root nodulation and disease resistanc.</title>
        <authorList>
            <person name="Yuan L."/>
        </authorList>
    </citation>
    <scope>NUCLEOTIDE SEQUENCE [LARGE SCALE GENOMIC DNA]</scope>
    <source>
        <strain evidence="1">ZHUSHIDOU_FW_LH</strain>
        <tissue evidence="1">Leaf</tissue>
    </source>
</reference>
<dbReference type="EMBL" id="JAYWIO010000003">
    <property type="protein sequence ID" value="KAK7272838.1"/>
    <property type="molecule type" value="Genomic_DNA"/>
</dbReference>
<gene>
    <name evidence="1" type="ORF">RIF29_13878</name>
</gene>
<protein>
    <submittedName>
        <fullName evidence="1">Uncharacterized protein</fullName>
    </submittedName>
</protein>
<comment type="caution">
    <text evidence="1">The sequence shown here is derived from an EMBL/GenBank/DDBJ whole genome shotgun (WGS) entry which is preliminary data.</text>
</comment>
<sequence length="99" mass="11049">MNPAAIQKKWWSVPITSLGMISSNKSTGPGPWRKKGVVRMKNNNISSDKLFVRAQSTSLNSTKEADLVLKEMTEEAMVQFVRLEKRDKRAGGDGKMVKP</sequence>
<evidence type="ECO:0000313" key="1">
    <source>
        <dbReference type="EMBL" id="KAK7272838.1"/>
    </source>
</evidence>
<dbReference type="AlphaFoldDB" id="A0AAN9FJ25"/>
<organism evidence="1 2">
    <name type="scientific">Crotalaria pallida</name>
    <name type="common">Smooth rattlebox</name>
    <name type="synonym">Crotalaria striata</name>
    <dbReference type="NCBI Taxonomy" id="3830"/>
    <lineage>
        <taxon>Eukaryota</taxon>
        <taxon>Viridiplantae</taxon>
        <taxon>Streptophyta</taxon>
        <taxon>Embryophyta</taxon>
        <taxon>Tracheophyta</taxon>
        <taxon>Spermatophyta</taxon>
        <taxon>Magnoliopsida</taxon>
        <taxon>eudicotyledons</taxon>
        <taxon>Gunneridae</taxon>
        <taxon>Pentapetalae</taxon>
        <taxon>rosids</taxon>
        <taxon>fabids</taxon>
        <taxon>Fabales</taxon>
        <taxon>Fabaceae</taxon>
        <taxon>Papilionoideae</taxon>
        <taxon>50 kb inversion clade</taxon>
        <taxon>genistoids sensu lato</taxon>
        <taxon>core genistoids</taxon>
        <taxon>Crotalarieae</taxon>
        <taxon>Crotalaria</taxon>
    </lineage>
</organism>
<keyword evidence="2" id="KW-1185">Reference proteome</keyword>
<accession>A0AAN9FJ25</accession>
<name>A0AAN9FJ25_CROPI</name>
<proteinExistence type="predicted"/>
<dbReference type="Proteomes" id="UP001372338">
    <property type="component" value="Unassembled WGS sequence"/>
</dbReference>